<gene>
    <name evidence="1" type="ORF">ACFPJ4_12070</name>
</gene>
<dbReference type="PANTHER" id="PTHR30173">
    <property type="entry name" value="SIGMA 19 FACTOR"/>
    <property type="match status" value="1"/>
</dbReference>
<dbReference type="PANTHER" id="PTHR30173:SF36">
    <property type="entry name" value="ECF RNA POLYMERASE SIGMA FACTOR SIGJ"/>
    <property type="match status" value="1"/>
</dbReference>
<reference evidence="2" key="1">
    <citation type="journal article" date="2019" name="Int. J. Syst. Evol. Microbiol.">
        <title>The Global Catalogue of Microorganisms (GCM) 10K type strain sequencing project: providing services to taxonomists for standard genome sequencing and annotation.</title>
        <authorList>
            <consortium name="The Broad Institute Genomics Platform"/>
            <consortium name="The Broad Institute Genome Sequencing Center for Infectious Disease"/>
            <person name="Wu L."/>
            <person name="Ma J."/>
        </authorList>
    </citation>
    <scope>NUCLEOTIDE SEQUENCE [LARGE SCALE GENOMIC DNA]</scope>
    <source>
        <strain evidence="2">CGMCC 4.6997</strain>
    </source>
</reference>
<keyword evidence="2" id="KW-1185">Reference proteome</keyword>
<dbReference type="InterPro" id="IPR032710">
    <property type="entry name" value="NTF2-like_dom_sf"/>
</dbReference>
<dbReference type="SUPFAM" id="SSF54427">
    <property type="entry name" value="NTF2-like"/>
    <property type="match status" value="1"/>
</dbReference>
<dbReference type="RefSeq" id="WP_386740694.1">
    <property type="nucleotide sequence ID" value="NZ_JBHSMG010000003.1"/>
</dbReference>
<protein>
    <recommendedName>
        <fullName evidence="3">Nuclear transport factor 2 family protein</fullName>
    </recommendedName>
</protein>
<comment type="caution">
    <text evidence="1">The sequence shown here is derived from an EMBL/GenBank/DDBJ whole genome shotgun (WGS) entry which is preliminary data.</text>
</comment>
<accession>A0ABW0NS99</accession>
<evidence type="ECO:0008006" key="3">
    <source>
        <dbReference type="Google" id="ProtNLM"/>
    </source>
</evidence>
<evidence type="ECO:0000313" key="2">
    <source>
        <dbReference type="Proteomes" id="UP001596039"/>
    </source>
</evidence>
<dbReference type="EMBL" id="JBHSMG010000003">
    <property type="protein sequence ID" value="MFC5502977.1"/>
    <property type="molecule type" value="Genomic_DNA"/>
</dbReference>
<organism evidence="1 2">
    <name type="scientific">Lysinimonas soli</name>
    <dbReference type="NCBI Taxonomy" id="1074233"/>
    <lineage>
        <taxon>Bacteria</taxon>
        <taxon>Bacillati</taxon>
        <taxon>Actinomycetota</taxon>
        <taxon>Actinomycetes</taxon>
        <taxon>Micrococcales</taxon>
        <taxon>Microbacteriaceae</taxon>
        <taxon>Lysinimonas</taxon>
    </lineage>
</organism>
<name>A0ABW0NS99_9MICO</name>
<dbReference type="InterPro" id="IPR052704">
    <property type="entry name" value="ECF_Sigma-70_Domain"/>
</dbReference>
<proteinExistence type="predicted"/>
<evidence type="ECO:0000313" key="1">
    <source>
        <dbReference type="EMBL" id="MFC5502977.1"/>
    </source>
</evidence>
<sequence>MPEEIPERLRDALERRDAAALERLLSSAVRLVLDTGDDEGRTIQRRRQVIPFLLSHASTHRSLRITVETVNGMPGIVLRAKRGTALGVLVLSVRRRAVTDIWMVAAPDKLTRWSGDDASEEKETRGRS</sequence>
<dbReference type="Proteomes" id="UP001596039">
    <property type="component" value="Unassembled WGS sequence"/>
</dbReference>